<sequence length="299" mass="33058">KSVPEKDAALDATTSAAQENLDNIVIPESPDNIIVPNKEKGSEATATDNVFVHDTYVIPYADHSGKTMSVPLNGYESAEKDSNVIYVDNLNLTERTPAPSTRRLRSNTEFEEDQHATPSSKKSVKKKRIPQDVSHVPIDNISFHRVENVDKWKFVIKRRLVVERNLSKDFLQCQKLVDLINAAGLMKNCNWAPTTHSNTLDTGLARFIYVVGTRSPFDLGFHILDETVLHGKSCAEKMPIVFPTLMCDIILAQHPGICTEADVPRKGGCDLSFDFRLVEGTHAADCAASSVNQSTDVLP</sequence>
<reference evidence="2 3" key="1">
    <citation type="journal article" date="2014" name="Am. J. Bot.">
        <title>Genome assembly and annotation for red clover (Trifolium pratense; Fabaceae).</title>
        <authorList>
            <person name="Istvanek J."/>
            <person name="Jaros M."/>
            <person name="Krenek A."/>
            <person name="Repkova J."/>
        </authorList>
    </citation>
    <scope>NUCLEOTIDE SEQUENCE [LARGE SCALE GENOMIC DNA]</scope>
    <source>
        <strain evidence="3">cv. Tatra</strain>
        <tissue evidence="2">Young leaves</tissue>
    </source>
</reference>
<reference evidence="2 3" key="2">
    <citation type="journal article" date="2017" name="Front. Plant Sci.">
        <title>Gene Classification and Mining of Molecular Markers Useful in Red Clover (Trifolium pratense) Breeding.</title>
        <authorList>
            <person name="Istvanek J."/>
            <person name="Dluhosova J."/>
            <person name="Dluhos P."/>
            <person name="Patkova L."/>
            <person name="Nedelnik J."/>
            <person name="Repkova J."/>
        </authorList>
    </citation>
    <scope>NUCLEOTIDE SEQUENCE [LARGE SCALE GENOMIC DNA]</scope>
    <source>
        <strain evidence="3">cv. Tatra</strain>
        <tissue evidence="2">Young leaves</tissue>
    </source>
</reference>
<gene>
    <name evidence="2" type="ORF">L195_g049994</name>
</gene>
<feature type="non-terminal residue" evidence="2">
    <location>
        <position position="1"/>
    </location>
</feature>
<organism evidence="2 3">
    <name type="scientific">Trifolium pratense</name>
    <name type="common">Red clover</name>
    <dbReference type="NCBI Taxonomy" id="57577"/>
    <lineage>
        <taxon>Eukaryota</taxon>
        <taxon>Viridiplantae</taxon>
        <taxon>Streptophyta</taxon>
        <taxon>Embryophyta</taxon>
        <taxon>Tracheophyta</taxon>
        <taxon>Spermatophyta</taxon>
        <taxon>Magnoliopsida</taxon>
        <taxon>eudicotyledons</taxon>
        <taxon>Gunneridae</taxon>
        <taxon>Pentapetalae</taxon>
        <taxon>rosids</taxon>
        <taxon>fabids</taxon>
        <taxon>Fabales</taxon>
        <taxon>Fabaceae</taxon>
        <taxon>Papilionoideae</taxon>
        <taxon>50 kb inversion clade</taxon>
        <taxon>NPAAA clade</taxon>
        <taxon>Hologalegina</taxon>
        <taxon>IRL clade</taxon>
        <taxon>Trifolieae</taxon>
        <taxon>Trifolium</taxon>
    </lineage>
</organism>
<protein>
    <submittedName>
        <fullName evidence="2">Envelope-like protein</fullName>
    </submittedName>
</protein>
<feature type="region of interest" description="Disordered" evidence="1">
    <location>
        <begin position="96"/>
        <end position="130"/>
    </location>
</feature>
<feature type="non-terminal residue" evidence="2">
    <location>
        <position position="299"/>
    </location>
</feature>
<dbReference type="Proteomes" id="UP000236291">
    <property type="component" value="Unassembled WGS sequence"/>
</dbReference>
<evidence type="ECO:0000313" key="2">
    <source>
        <dbReference type="EMBL" id="PNX56660.1"/>
    </source>
</evidence>
<comment type="caution">
    <text evidence="2">The sequence shown here is derived from an EMBL/GenBank/DDBJ whole genome shotgun (WGS) entry which is preliminary data.</text>
</comment>
<accession>A0A2K3JRK8</accession>
<name>A0A2K3JRK8_TRIPR</name>
<evidence type="ECO:0000313" key="3">
    <source>
        <dbReference type="Proteomes" id="UP000236291"/>
    </source>
</evidence>
<proteinExistence type="predicted"/>
<evidence type="ECO:0000256" key="1">
    <source>
        <dbReference type="SAM" id="MobiDB-lite"/>
    </source>
</evidence>
<dbReference type="AlphaFoldDB" id="A0A2K3JRK8"/>
<dbReference type="EMBL" id="ASHM01075035">
    <property type="protein sequence ID" value="PNX56660.1"/>
    <property type="molecule type" value="Genomic_DNA"/>
</dbReference>